<keyword evidence="5" id="KW-0547">Nucleotide-binding</keyword>
<evidence type="ECO:0000256" key="3">
    <source>
        <dbReference type="ARBA" id="ARBA00022553"/>
    </source>
</evidence>
<dbReference type="InterPro" id="IPR003594">
    <property type="entry name" value="HATPase_dom"/>
</dbReference>
<keyword evidence="8" id="KW-0902">Two-component regulatory system</keyword>
<evidence type="ECO:0000256" key="7">
    <source>
        <dbReference type="ARBA" id="ARBA00022840"/>
    </source>
</evidence>
<organism evidence="10 11">
    <name type="scientific">Siminovitchia sediminis</name>
    <dbReference type="NCBI Taxonomy" id="1274353"/>
    <lineage>
        <taxon>Bacteria</taxon>
        <taxon>Bacillati</taxon>
        <taxon>Bacillota</taxon>
        <taxon>Bacilli</taxon>
        <taxon>Bacillales</taxon>
        <taxon>Bacillaceae</taxon>
        <taxon>Siminovitchia</taxon>
    </lineage>
</organism>
<reference evidence="11" key="1">
    <citation type="journal article" date="2019" name="Int. J. Syst. Evol. Microbiol.">
        <title>The Global Catalogue of Microorganisms (GCM) 10K type strain sequencing project: providing services to taxonomists for standard genome sequencing and annotation.</title>
        <authorList>
            <consortium name="The Broad Institute Genomics Platform"/>
            <consortium name="The Broad Institute Genome Sequencing Center for Infectious Disease"/>
            <person name="Wu L."/>
            <person name="Ma J."/>
        </authorList>
    </citation>
    <scope>NUCLEOTIDE SEQUENCE [LARGE SCALE GENOMIC DNA]</scope>
    <source>
        <strain evidence="11">CGMCC 1.12295</strain>
    </source>
</reference>
<dbReference type="GO" id="GO:0005524">
    <property type="term" value="F:ATP binding"/>
    <property type="evidence" value="ECO:0007669"/>
    <property type="project" value="UniProtKB-KW"/>
</dbReference>
<evidence type="ECO:0000256" key="4">
    <source>
        <dbReference type="ARBA" id="ARBA00022679"/>
    </source>
</evidence>
<evidence type="ECO:0000256" key="2">
    <source>
        <dbReference type="ARBA" id="ARBA00012438"/>
    </source>
</evidence>
<keyword evidence="3" id="KW-0597">Phosphoprotein</keyword>
<dbReference type="Pfam" id="PF02518">
    <property type="entry name" value="HATPase_c"/>
    <property type="match status" value="1"/>
</dbReference>
<keyword evidence="6" id="KW-0418">Kinase</keyword>
<dbReference type="Proteomes" id="UP001597301">
    <property type="component" value="Unassembled WGS sequence"/>
</dbReference>
<evidence type="ECO:0000256" key="1">
    <source>
        <dbReference type="ARBA" id="ARBA00000085"/>
    </source>
</evidence>
<keyword evidence="4" id="KW-0808">Transferase</keyword>
<evidence type="ECO:0000313" key="10">
    <source>
        <dbReference type="EMBL" id="MFD1707395.1"/>
    </source>
</evidence>
<protein>
    <recommendedName>
        <fullName evidence="2">histidine kinase</fullName>
        <ecNumber evidence="2">2.7.13.3</ecNumber>
    </recommendedName>
</protein>
<evidence type="ECO:0000256" key="8">
    <source>
        <dbReference type="ARBA" id="ARBA00023012"/>
    </source>
</evidence>
<dbReference type="InterPro" id="IPR005467">
    <property type="entry name" value="His_kinase_dom"/>
</dbReference>
<dbReference type="EMBL" id="JBHUEO010000032">
    <property type="protein sequence ID" value="MFD1707395.1"/>
    <property type="molecule type" value="Genomic_DNA"/>
</dbReference>
<evidence type="ECO:0000259" key="9">
    <source>
        <dbReference type="PROSITE" id="PS50109"/>
    </source>
</evidence>
<proteinExistence type="predicted"/>
<dbReference type="PRINTS" id="PR00344">
    <property type="entry name" value="BCTRLSENSOR"/>
</dbReference>
<evidence type="ECO:0000256" key="5">
    <source>
        <dbReference type="ARBA" id="ARBA00022741"/>
    </source>
</evidence>
<comment type="catalytic activity">
    <reaction evidence="1">
        <text>ATP + protein L-histidine = ADP + protein N-phospho-L-histidine.</text>
        <dbReference type="EC" id="2.7.13.3"/>
    </reaction>
</comment>
<comment type="caution">
    <text evidence="10">The sequence shown here is derived from an EMBL/GenBank/DDBJ whole genome shotgun (WGS) entry which is preliminary data.</text>
</comment>
<dbReference type="InterPro" id="IPR036890">
    <property type="entry name" value="HATPase_C_sf"/>
</dbReference>
<name>A0ABW4KME4_9BACI</name>
<dbReference type="PROSITE" id="PS50109">
    <property type="entry name" value="HIS_KIN"/>
    <property type="match status" value="1"/>
</dbReference>
<evidence type="ECO:0000256" key="6">
    <source>
        <dbReference type="ARBA" id="ARBA00022777"/>
    </source>
</evidence>
<dbReference type="PANTHER" id="PTHR43065">
    <property type="entry name" value="SENSOR HISTIDINE KINASE"/>
    <property type="match status" value="1"/>
</dbReference>
<feature type="domain" description="Histidine kinase" evidence="9">
    <location>
        <begin position="1"/>
        <end position="59"/>
    </location>
</feature>
<gene>
    <name evidence="10" type="ORF">ACFSCZ_11720</name>
</gene>
<dbReference type="PANTHER" id="PTHR43065:SF10">
    <property type="entry name" value="PEROXIDE STRESS-ACTIVATED HISTIDINE KINASE MAK3"/>
    <property type="match status" value="1"/>
</dbReference>
<dbReference type="RefSeq" id="WP_380774118.1">
    <property type="nucleotide sequence ID" value="NZ_JBHUEO010000032.1"/>
</dbReference>
<sequence length="68" mass="7579">MTPEKMLWLGIPIYSNKENGTGLGIMISRQIIKNHHGTIQFESELGKGTTVEIRLAKSTGFAETNHHD</sequence>
<dbReference type="EC" id="2.7.13.3" evidence="2"/>
<evidence type="ECO:0000313" key="11">
    <source>
        <dbReference type="Proteomes" id="UP001597301"/>
    </source>
</evidence>
<dbReference type="SUPFAM" id="SSF55874">
    <property type="entry name" value="ATPase domain of HSP90 chaperone/DNA topoisomerase II/histidine kinase"/>
    <property type="match status" value="1"/>
</dbReference>
<dbReference type="InterPro" id="IPR004358">
    <property type="entry name" value="Sig_transdc_His_kin-like_C"/>
</dbReference>
<keyword evidence="7 10" id="KW-0067">ATP-binding</keyword>
<dbReference type="Gene3D" id="3.30.565.10">
    <property type="entry name" value="Histidine kinase-like ATPase, C-terminal domain"/>
    <property type="match status" value="1"/>
</dbReference>
<keyword evidence="11" id="KW-1185">Reference proteome</keyword>
<accession>A0ABW4KME4</accession>